<feature type="region of interest" description="Disordered" evidence="1">
    <location>
        <begin position="284"/>
        <end position="355"/>
    </location>
</feature>
<dbReference type="HOGENOM" id="CLU_781789_0_0_1"/>
<dbReference type="SUPFAM" id="SSF49562">
    <property type="entry name" value="C2 domain (Calcium/lipid-binding domain, CaLB)"/>
    <property type="match status" value="1"/>
</dbReference>
<dbReference type="Proteomes" id="UP000011087">
    <property type="component" value="Unassembled WGS sequence"/>
</dbReference>
<evidence type="ECO:0000256" key="1">
    <source>
        <dbReference type="SAM" id="MobiDB-lite"/>
    </source>
</evidence>
<evidence type="ECO:0000259" key="2">
    <source>
        <dbReference type="PROSITE" id="PS50004"/>
    </source>
</evidence>
<dbReference type="EMBL" id="JH992969">
    <property type="protein sequence ID" value="EKX53785.1"/>
    <property type="molecule type" value="Genomic_DNA"/>
</dbReference>
<evidence type="ECO:0000313" key="5">
    <source>
        <dbReference type="Proteomes" id="UP000011087"/>
    </source>
</evidence>
<accession>L1K040</accession>
<proteinExistence type="predicted"/>
<reference evidence="4" key="3">
    <citation type="submission" date="2015-06" db="UniProtKB">
        <authorList>
            <consortium name="EnsemblProtists"/>
        </authorList>
    </citation>
    <scope>IDENTIFICATION</scope>
</reference>
<dbReference type="KEGG" id="gtt:GUITHDRAFT_132835"/>
<dbReference type="GeneID" id="17310285"/>
<evidence type="ECO:0000313" key="3">
    <source>
        <dbReference type="EMBL" id="EKX53785.1"/>
    </source>
</evidence>
<evidence type="ECO:0000313" key="4">
    <source>
        <dbReference type="EnsemblProtists" id="EKX53785"/>
    </source>
</evidence>
<dbReference type="PROSITE" id="PS50004">
    <property type="entry name" value="C2"/>
    <property type="match status" value="1"/>
</dbReference>
<feature type="compositionally biased region" description="Basic residues" evidence="1">
    <location>
        <begin position="220"/>
        <end position="235"/>
    </location>
</feature>
<dbReference type="InterPro" id="IPR035892">
    <property type="entry name" value="C2_domain_sf"/>
</dbReference>
<feature type="domain" description="C2" evidence="2">
    <location>
        <begin position="15"/>
        <end position="151"/>
    </location>
</feature>
<dbReference type="InterPro" id="IPR000008">
    <property type="entry name" value="C2_dom"/>
</dbReference>
<organism evidence="3">
    <name type="scientific">Guillardia theta (strain CCMP2712)</name>
    <name type="common">Cryptophyte</name>
    <dbReference type="NCBI Taxonomy" id="905079"/>
    <lineage>
        <taxon>Eukaryota</taxon>
        <taxon>Cryptophyceae</taxon>
        <taxon>Pyrenomonadales</taxon>
        <taxon>Geminigeraceae</taxon>
        <taxon>Guillardia</taxon>
    </lineage>
</organism>
<reference evidence="3 5" key="1">
    <citation type="journal article" date="2012" name="Nature">
        <title>Algal genomes reveal evolutionary mosaicism and the fate of nucleomorphs.</title>
        <authorList>
            <consortium name="DOE Joint Genome Institute"/>
            <person name="Curtis B.A."/>
            <person name="Tanifuji G."/>
            <person name="Burki F."/>
            <person name="Gruber A."/>
            <person name="Irimia M."/>
            <person name="Maruyama S."/>
            <person name="Arias M.C."/>
            <person name="Ball S.G."/>
            <person name="Gile G.H."/>
            <person name="Hirakawa Y."/>
            <person name="Hopkins J.F."/>
            <person name="Kuo A."/>
            <person name="Rensing S.A."/>
            <person name="Schmutz J."/>
            <person name="Symeonidi A."/>
            <person name="Elias M."/>
            <person name="Eveleigh R.J."/>
            <person name="Herman E.K."/>
            <person name="Klute M.J."/>
            <person name="Nakayama T."/>
            <person name="Obornik M."/>
            <person name="Reyes-Prieto A."/>
            <person name="Armbrust E.V."/>
            <person name="Aves S.J."/>
            <person name="Beiko R.G."/>
            <person name="Coutinho P."/>
            <person name="Dacks J.B."/>
            <person name="Durnford D.G."/>
            <person name="Fast N.M."/>
            <person name="Green B.R."/>
            <person name="Grisdale C.J."/>
            <person name="Hempel F."/>
            <person name="Henrissat B."/>
            <person name="Hoppner M.P."/>
            <person name="Ishida K."/>
            <person name="Kim E."/>
            <person name="Koreny L."/>
            <person name="Kroth P.G."/>
            <person name="Liu Y."/>
            <person name="Malik S.B."/>
            <person name="Maier U.G."/>
            <person name="McRose D."/>
            <person name="Mock T."/>
            <person name="Neilson J.A."/>
            <person name="Onodera N.T."/>
            <person name="Poole A.M."/>
            <person name="Pritham E.J."/>
            <person name="Richards T.A."/>
            <person name="Rocap G."/>
            <person name="Roy S.W."/>
            <person name="Sarai C."/>
            <person name="Schaack S."/>
            <person name="Shirato S."/>
            <person name="Slamovits C.H."/>
            <person name="Spencer D.F."/>
            <person name="Suzuki S."/>
            <person name="Worden A.Z."/>
            <person name="Zauner S."/>
            <person name="Barry K."/>
            <person name="Bell C."/>
            <person name="Bharti A.K."/>
            <person name="Crow J.A."/>
            <person name="Grimwood J."/>
            <person name="Kramer R."/>
            <person name="Lindquist E."/>
            <person name="Lucas S."/>
            <person name="Salamov A."/>
            <person name="McFadden G.I."/>
            <person name="Lane C.E."/>
            <person name="Keeling P.J."/>
            <person name="Gray M.W."/>
            <person name="Grigoriev I.V."/>
            <person name="Archibald J.M."/>
        </authorList>
    </citation>
    <scope>NUCLEOTIDE SEQUENCE</scope>
    <source>
        <strain evidence="3 5">CCMP2712</strain>
    </source>
</reference>
<dbReference type="RefSeq" id="XP_005840765.1">
    <property type="nucleotide sequence ID" value="XM_005840708.1"/>
</dbReference>
<protein>
    <recommendedName>
        <fullName evidence="2">C2 domain-containing protein</fullName>
    </recommendedName>
</protein>
<feature type="region of interest" description="Disordered" evidence="1">
    <location>
        <begin position="205"/>
        <end position="240"/>
    </location>
</feature>
<keyword evidence="5" id="KW-1185">Reference proteome</keyword>
<sequence>MPSSIANDCAIPAWKDPKCTIPAIYLNSIDQPDGRVVVNVAKAENLRNHQEEEMSVAAKICVRMTKTDSQQLLEKYEYGLHLMWTSYSFPDKTPIWEERSKLFEVDDCKSASLVVALFTKEGKDPKDRFLGEAIISLDKLAQFNLPVRDKFVLKPSVFLPGIEVSGTVTLQAQWFPHVEEQKVEAKPITVSVKSRDMHPFQEDVRQISSTSRAAKDGVKGGRRTLKIPSRNHKSPAHREPNSFISTTALKQAAPVGLVRPLYLGPLVSPDKNHLCKRQIPAERCSPPREHPVEDGYNKLSAVGSGSGQPGAEEQTYDKGLRTSSSTVGESRGMTWTPMSLDMSSCTGIPLQDNTE</sequence>
<reference evidence="5" key="2">
    <citation type="submission" date="2012-11" db="EMBL/GenBank/DDBJ databases">
        <authorList>
            <person name="Kuo A."/>
            <person name="Curtis B.A."/>
            <person name="Tanifuji G."/>
            <person name="Burki F."/>
            <person name="Gruber A."/>
            <person name="Irimia M."/>
            <person name="Maruyama S."/>
            <person name="Arias M.C."/>
            <person name="Ball S.G."/>
            <person name="Gile G.H."/>
            <person name="Hirakawa Y."/>
            <person name="Hopkins J.F."/>
            <person name="Rensing S.A."/>
            <person name="Schmutz J."/>
            <person name="Symeonidi A."/>
            <person name="Elias M."/>
            <person name="Eveleigh R.J."/>
            <person name="Herman E.K."/>
            <person name="Klute M.J."/>
            <person name="Nakayama T."/>
            <person name="Obornik M."/>
            <person name="Reyes-Prieto A."/>
            <person name="Armbrust E.V."/>
            <person name="Aves S.J."/>
            <person name="Beiko R.G."/>
            <person name="Coutinho P."/>
            <person name="Dacks J.B."/>
            <person name="Durnford D.G."/>
            <person name="Fast N.M."/>
            <person name="Green B.R."/>
            <person name="Grisdale C."/>
            <person name="Hempe F."/>
            <person name="Henrissat B."/>
            <person name="Hoppner M.P."/>
            <person name="Ishida K.-I."/>
            <person name="Kim E."/>
            <person name="Koreny L."/>
            <person name="Kroth P.G."/>
            <person name="Liu Y."/>
            <person name="Malik S.-B."/>
            <person name="Maier U.G."/>
            <person name="McRose D."/>
            <person name="Mock T."/>
            <person name="Neilson J.A."/>
            <person name="Onodera N.T."/>
            <person name="Poole A.M."/>
            <person name="Pritham E.J."/>
            <person name="Richards T.A."/>
            <person name="Rocap G."/>
            <person name="Roy S.W."/>
            <person name="Sarai C."/>
            <person name="Schaack S."/>
            <person name="Shirato S."/>
            <person name="Slamovits C.H."/>
            <person name="Spencer D.F."/>
            <person name="Suzuki S."/>
            <person name="Worden A.Z."/>
            <person name="Zauner S."/>
            <person name="Barry K."/>
            <person name="Bell C."/>
            <person name="Bharti A.K."/>
            <person name="Crow J.A."/>
            <person name="Grimwood J."/>
            <person name="Kramer R."/>
            <person name="Lindquist E."/>
            <person name="Lucas S."/>
            <person name="Salamov A."/>
            <person name="McFadden G.I."/>
            <person name="Lane C.E."/>
            <person name="Keeling P.J."/>
            <person name="Gray M.W."/>
            <person name="Grigoriev I.V."/>
            <person name="Archibald J.M."/>
        </authorList>
    </citation>
    <scope>NUCLEOTIDE SEQUENCE</scope>
    <source>
        <strain evidence="5">CCMP2712</strain>
    </source>
</reference>
<name>L1K040_GUITC</name>
<dbReference type="EnsemblProtists" id="EKX53785">
    <property type="protein sequence ID" value="EKX53785"/>
    <property type="gene ID" value="GUITHDRAFT_132835"/>
</dbReference>
<feature type="compositionally biased region" description="Basic and acidic residues" evidence="1">
    <location>
        <begin position="285"/>
        <end position="296"/>
    </location>
</feature>
<feature type="compositionally biased region" description="Polar residues" evidence="1">
    <location>
        <begin position="341"/>
        <end position="355"/>
    </location>
</feature>
<dbReference type="AlphaFoldDB" id="L1K040"/>
<dbReference type="Gene3D" id="2.60.40.150">
    <property type="entry name" value="C2 domain"/>
    <property type="match status" value="1"/>
</dbReference>
<gene>
    <name evidence="3" type="ORF">GUITHDRAFT_132835</name>
</gene>
<dbReference type="PaxDb" id="55529-EKX53785"/>
<dbReference type="CDD" id="cd00030">
    <property type="entry name" value="C2"/>
    <property type="match status" value="1"/>
</dbReference>